<reference evidence="3" key="1">
    <citation type="submission" date="2017-09" db="EMBL/GenBank/DDBJ databases">
        <title>Depth-based differentiation of microbial function through sediment-hosted aquifers and enrichment of novel symbionts in the deep terrestrial subsurface.</title>
        <authorList>
            <person name="Probst A.J."/>
            <person name="Ladd B."/>
            <person name="Jarett J.K."/>
            <person name="Geller-Mcgrath D.E."/>
            <person name="Sieber C.M.K."/>
            <person name="Emerson J.B."/>
            <person name="Anantharaman K."/>
            <person name="Thomas B.C."/>
            <person name="Malmstrom R."/>
            <person name="Stieglmeier M."/>
            <person name="Klingl A."/>
            <person name="Woyke T."/>
            <person name="Ryan C.M."/>
            <person name="Banfield J.F."/>
        </authorList>
    </citation>
    <scope>NUCLEOTIDE SEQUENCE [LARGE SCALE GENOMIC DNA]</scope>
</reference>
<organism evidence="2 3">
    <name type="scientific">Candidatus Berkelbacteria bacterium CG10_big_fil_rev_8_21_14_0_10_43_14</name>
    <dbReference type="NCBI Taxonomy" id="1974515"/>
    <lineage>
        <taxon>Bacteria</taxon>
        <taxon>Candidatus Berkelbacteria</taxon>
    </lineage>
</organism>
<accession>A0A2M6R970</accession>
<comment type="caution">
    <text evidence="2">The sequence shown here is derived from an EMBL/GenBank/DDBJ whole genome shotgun (WGS) entry which is preliminary data.</text>
</comment>
<gene>
    <name evidence="2" type="ORF">COT79_03845</name>
</gene>
<proteinExistence type="predicted"/>
<protein>
    <recommendedName>
        <fullName evidence="1">SHS2 domain-containing protein</fullName>
    </recommendedName>
</protein>
<dbReference type="CDD" id="cd24004">
    <property type="entry name" value="ASKHA_NBD_PilM-like"/>
    <property type="match status" value="1"/>
</dbReference>
<dbReference type="InterPro" id="IPR043129">
    <property type="entry name" value="ATPase_NBD"/>
</dbReference>
<evidence type="ECO:0000259" key="1">
    <source>
        <dbReference type="SMART" id="SM00842"/>
    </source>
</evidence>
<dbReference type="Pfam" id="PF14450">
    <property type="entry name" value="FtsA"/>
    <property type="match status" value="1"/>
</dbReference>
<name>A0A2M6R970_9BACT</name>
<evidence type="ECO:0000313" key="3">
    <source>
        <dbReference type="Proteomes" id="UP000231162"/>
    </source>
</evidence>
<dbReference type="Proteomes" id="UP000231162">
    <property type="component" value="Unassembled WGS sequence"/>
</dbReference>
<dbReference type="AlphaFoldDB" id="A0A2M6R970"/>
<dbReference type="InterPro" id="IPR003494">
    <property type="entry name" value="SHS2_FtsA"/>
</dbReference>
<feature type="domain" description="SHS2" evidence="1">
    <location>
        <begin position="21"/>
        <end position="223"/>
    </location>
</feature>
<evidence type="ECO:0000313" key="2">
    <source>
        <dbReference type="EMBL" id="PIS06571.1"/>
    </source>
</evidence>
<dbReference type="Gene3D" id="3.30.420.40">
    <property type="match status" value="2"/>
</dbReference>
<sequence length="422" mass="45767">MALGNLLKKLKIKKETYDNYAVSLDIGTEFVKAVIFAVEDGKAVVKGYGMYRQRLSDMSGGVVTDIHGVIKNCEKALEIAAKQATILPYQCIIGIAGELVKGTTTMIRYTRSNAKESITLAELKNIIGHVQKKAFERARKTLAWETGHREIDVRLVNAAIVDVKIDGYKVTNPLGFQGKEVEVGIFNAFAPIVHLGALQTVAEELDLDLLSIAAEPYAVARAVSEEESVEFSAIFIDIGGGTSDVAVVRAGGIEGTKMFALGGRAFTKRIASRLNIPFSKAEELKLNYSAGNLPEAKAKKVKEALATDVAVWLEGIQLTLEDFTNIDLLPSRILLCGGGTALPEIVEALKTAEWSKNLPFARRPTVSFLEPKDVARVYDETGQLKEPRDVTPLALANVAIDLVGKEGMMDSVTSKILDSLRS</sequence>
<dbReference type="SMART" id="SM00842">
    <property type="entry name" value="FtsA"/>
    <property type="match status" value="1"/>
</dbReference>
<dbReference type="InterPro" id="IPR050696">
    <property type="entry name" value="FtsA/MreB"/>
</dbReference>
<dbReference type="EMBL" id="PEZX01000048">
    <property type="protein sequence ID" value="PIS06571.1"/>
    <property type="molecule type" value="Genomic_DNA"/>
</dbReference>
<dbReference type="SUPFAM" id="SSF53067">
    <property type="entry name" value="Actin-like ATPase domain"/>
    <property type="match status" value="2"/>
</dbReference>
<dbReference type="GO" id="GO:0051301">
    <property type="term" value="P:cell division"/>
    <property type="evidence" value="ECO:0007669"/>
    <property type="project" value="InterPro"/>
</dbReference>
<dbReference type="PANTHER" id="PTHR32432">
    <property type="entry name" value="CELL DIVISION PROTEIN FTSA-RELATED"/>
    <property type="match status" value="1"/>
</dbReference>